<organism evidence="1 2">
    <name type="scientific">Bradyrhizobium lablabi</name>
    <dbReference type="NCBI Taxonomy" id="722472"/>
    <lineage>
        <taxon>Bacteria</taxon>
        <taxon>Pseudomonadati</taxon>
        <taxon>Pseudomonadota</taxon>
        <taxon>Alphaproteobacteria</taxon>
        <taxon>Hyphomicrobiales</taxon>
        <taxon>Nitrobacteraceae</taxon>
        <taxon>Bradyrhizobium</taxon>
    </lineage>
</organism>
<accession>A0A1M7AGU8</accession>
<reference evidence="1 2" key="1">
    <citation type="submission" date="2016-11" db="EMBL/GenBank/DDBJ databases">
        <authorList>
            <person name="Jaros S."/>
            <person name="Januszkiewicz K."/>
            <person name="Wedrychowicz H."/>
        </authorList>
    </citation>
    <scope>NUCLEOTIDE SEQUENCE [LARGE SCALE GENOMIC DNA]</scope>
    <source>
        <strain evidence="1 2">GAS499</strain>
    </source>
</reference>
<dbReference type="Pfam" id="PF17124">
    <property type="entry name" value="ThiJ_like"/>
    <property type="match status" value="1"/>
</dbReference>
<dbReference type="Proteomes" id="UP000189935">
    <property type="component" value="Chromosome I"/>
</dbReference>
<dbReference type="AlphaFoldDB" id="A0A1M7AGU8"/>
<dbReference type="RefSeq" id="WP_079543117.1">
    <property type="nucleotide sequence ID" value="NZ_LT670844.1"/>
</dbReference>
<dbReference type="InterPro" id="IPR029062">
    <property type="entry name" value="Class_I_gatase-like"/>
</dbReference>
<dbReference type="PANTHER" id="PTHR43068:SF1">
    <property type="entry name" value="SLR1854 PROTEIN"/>
    <property type="match status" value="1"/>
</dbReference>
<proteinExistence type="predicted"/>
<dbReference type="OrthoDB" id="9792284at2"/>
<name>A0A1M7AGU8_9BRAD</name>
<dbReference type="InterPro" id="IPR032633">
    <property type="entry name" value="ThiJ-like"/>
</dbReference>
<protein>
    <submittedName>
        <fullName evidence="1">ThiJ/PfpI family-like</fullName>
    </submittedName>
</protein>
<dbReference type="SUPFAM" id="SSF52317">
    <property type="entry name" value="Class I glutamine amidotransferase-like"/>
    <property type="match status" value="1"/>
</dbReference>
<gene>
    <name evidence="1" type="ORF">SAMN05444159_5857</name>
</gene>
<dbReference type="PANTHER" id="PTHR43068">
    <property type="entry name" value="SLR1854 PROTEIN"/>
    <property type="match status" value="1"/>
</dbReference>
<evidence type="ECO:0000313" key="1">
    <source>
        <dbReference type="EMBL" id="SHL42021.1"/>
    </source>
</evidence>
<dbReference type="Gene3D" id="3.40.50.880">
    <property type="match status" value="1"/>
</dbReference>
<evidence type="ECO:0000313" key="2">
    <source>
        <dbReference type="Proteomes" id="UP000189935"/>
    </source>
</evidence>
<sequence>MARVLIPLPARDFDPSEAAVSWRVLVTSGHVVCFATPDGRPAVADDMMLTGRGLDPWGAIPLLGRLPLVGLLMRANRDARRTYGEMIADANYVAPQRWDAVDPMAFDGLLLPGGHRARGMREFLESEILQRHVVSFFEAEKPVAAVCHGVLLVARSISKRTGRSALWGYQTTALTWAFESSAWSVARITRFWDPNYYRTYLEQAGQPKGFMSVQQEVTRALARADDFRDVPREDPDYRRKTSGLARDSIDDETPAFVVRDRNYVSARWPGDAHTFAKTFAGMLNGQHRFHPTACVRA</sequence>
<dbReference type="EMBL" id="LT670844">
    <property type="protein sequence ID" value="SHL42021.1"/>
    <property type="molecule type" value="Genomic_DNA"/>
</dbReference>